<dbReference type="Pfam" id="PF00092">
    <property type="entry name" value="VWA"/>
    <property type="match status" value="1"/>
</dbReference>
<protein>
    <recommendedName>
        <fullName evidence="1">VWFA domain-containing protein</fullName>
    </recommendedName>
</protein>
<sequence length="449" mass="49860">AIITSYNAESHILNYYHTSENGSNIFAIGDLIYASNSNAWNVIENISAIELVIEGCKVKVAAAEMMTEIEEELARQVALKNFQKKLVSELSMAKEMPSMSMALKVPNYHVSQGSLSYQNNENYSHITSNSFKNVTDEPLSTLSIDVDTASYGHMRRYLQQYNEFPPVDAIRIEEMINYFSYDYPQPNGDDPLTIITEISDAPWHNEHKLVHIGIQGKKIDISKAPASNLVFLIDTSGSMSDDLELVKKSIEMLVDNLREEDSISIVAYAGSAGLVLRPTSGADKRTILSALNRLQSGGSTAGGAGIELAYKMAKQNFIHDGNNRVILATDGDFNVGVTSEGNLTRLIEKKREDHIFLSVLGFGYGNYQDSIMEQLADNGNGNYSYIDNLLEAKKVLVKEMGGTLFTIAKDVKIQVEFNPAKVKSYRLIGYENRLLNKEDFNDDKKDAGE</sequence>
<feature type="non-terminal residue" evidence="2">
    <location>
        <position position="1"/>
    </location>
</feature>
<evidence type="ECO:0000313" key="2">
    <source>
        <dbReference type="EMBL" id="SVB95881.1"/>
    </source>
</evidence>
<organism evidence="2">
    <name type="scientific">marine metagenome</name>
    <dbReference type="NCBI Taxonomy" id="408172"/>
    <lineage>
        <taxon>unclassified sequences</taxon>
        <taxon>metagenomes</taxon>
        <taxon>ecological metagenomes</taxon>
    </lineage>
</organism>
<dbReference type="CDD" id="cd01465">
    <property type="entry name" value="vWA_subgroup"/>
    <property type="match status" value="1"/>
</dbReference>
<accession>A0A382IAX9</accession>
<dbReference type="Pfam" id="PF12450">
    <property type="entry name" value="vWF_A"/>
    <property type="match status" value="1"/>
</dbReference>
<proteinExistence type="predicted"/>
<name>A0A382IAX9_9ZZZZ</name>
<dbReference type="InterPro" id="IPR022156">
    <property type="entry name" value="Uncharacterised_YfbK_N"/>
</dbReference>
<dbReference type="InterPro" id="IPR021908">
    <property type="entry name" value="YfbK_C"/>
</dbReference>
<dbReference type="PANTHER" id="PTHR10579">
    <property type="entry name" value="CALCIUM-ACTIVATED CHLORIDE CHANNEL REGULATOR"/>
    <property type="match status" value="1"/>
</dbReference>
<dbReference type="PROSITE" id="PS50234">
    <property type="entry name" value="VWFA"/>
    <property type="match status" value="1"/>
</dbReference>
<feature type="domain" description="VWFA" evidence="1">
    <location>
        <begin position="228"/>
        <end position="404"/>
    </location>
</feature>
<feature type="non-terminal residue" evidence="2">
    <location>
        <position position="449"/>
    </location>
</feature>
<dbReference type="PANTHER" id="PTHR10579:SF43">
    <property type="entry name" value="ZINC FINGER (C3HC4-TYPE RING FINGER) FAMILY PROTEIN"/>
    <property type="match status" value="1"/>
</dbReference>
<dbReference type="EMBL" id="UINC01065819">
    <property type="protein sequence ID" value="SVB95881.1"/>
    <property type="molecule type" value="Genomic_DNA"/>
</dbReference>
<dbReference type="InterPro" id="IPR051266">
    <property type="entry name" value="CLCR"/>
</dbReference>
<gene>
    <name evidence="2" type="ORF">METZ01_LOCUS248735</name>
</gene>
<dbReference type="SMART" id="SM00327">
    <property type="entry name" value="VWA"/>
    <property type="match status" value="1"/>
</dbReference>
<evidence type="ECO:0000259" key="1">
    <source>
        <dbReference type="PROSITE" id="PS50234"/>
    </source>
</evidence>
<dbReference type="AlphaFoldDB" id="A0A382IAX9"/>
<dbReference type="Pfam" id="PF12034">
    <property type="entry name" value="YfbK_C"/>
    <property type="match status" value="1"/>
</dbReference>
<reference evidence="2" key="1">
    <citation type="submission" date="2018-05" db="EMBL/GenBank/DDBJ databases">
        <authorList>
            <person name="Lanie J.A."/>
            <person name="Ng W.-L."/>
            <person name="Kazmierczak K.M."/>
            <person name="Andrzejewski T.M."/>
            <person name="Davidsen T.M."/>
            <person name="Wayne K.J."/>
            <person name="Tettelin H."/>
            <person name="Glass J.I."/>
            <person name="Rusch D."/>
            <person name="Podicherti R."/>
            <person name="Tsui H.-C.T."/>
            <person name="Winkler M.E."/>
        </authorList>
    </citation>
    <scope>NUCLEOTIDE SEQUENCE</scope>
</reference>
<dbReference type="InterPro" id="IPR002035">
    <property type="entry name" value="VWF_A"/>
</dbReference>
<dbReference type="Gene3D" id="3.40.50.410">
    <property type="entry name" value="von Willebrand factor, type A domain"/>
    <property type="match status" value="1"/>
</dbReference>
<dbReference type="SUPFAM" id="SSF53300">
    <property type="entry name" value="vWA-like"/>
    <property type="match status" value="1"/>
</dbReference>
<dbReference type="InterPro" id="IPR036465">
    <property type="entry name" value="vWFA_dom_sf"/>
</dbReference>